<protein>
    <submittedName>
        <fullName evidence="6">ATP-binding cassette domain-containing protein</fullName>
    </submittedName>
</protein>
<dbReference type="GO" id="GO:0015833">
    <property type="term" value="P:peptide transport"/>
    <property type="evidence" value="ECO:0007669"/>
    <property type="project" value="InterPro"/>
</dbReference>
<comment type="similarity">
    <text evidence="1">Belongs to the ABC transporter superfamily.</text>
</comment>
<dbReference type="SUPFAM" id="SSF52540">
    <property type="entry name" value="P-loop containing nucleoside triphosphate hydrolases"/>
    <property type="match status" value="1"/>
</dbReference>
<dbReference type="InterPro" id="IPR013563">
    <property type="entry name" value="Oligopep_ABC_C"/>
</dbReference>
<dbReference type="PANTHER" id="PTHR43776">
    <property type="entry name" value="TRANSPORT ATP-BINDING PROTEIN"/>
    <property type="match status" value="1"/>
</dbReference>
<dbReference type="Gene3D" id="3.40.50.300">
    <property type="entry name" value="P-loop containing nucleotide triphosphate hydrolases"/>
    <property type="match status" value="1"/>
</dbReference>
<feature type="domain" description="ABC transporter" evidence="5">
    <location>
        <begin position="5"/>
        <end position="248"/>
    </location>
</feature>
<dbReference type="InterPro" id="IPR003439">
    <property type="entry name" value="ABC_transporter-like_ATP-bd"/>
</dbReference>
<comment type="caution">
    <text evidence="6">The sequence shown here is derived from an EMBL/GenBank/DDBJ whole genome shotgun (WGS) entry which is preliminary data.</text>
</comment>
<reference evidence="6" key="1">
    <citation type="journal article" date="2021" name="PeerJ">
        <title>Extensive microbial diversity within the chicken gut microbiome revealed by metagenomics and culture.</title>
        <authorList>
            <person name="Gilroy R."/>
            <person name="Ravi A."/>
            <person name="Getino M."/>
            <person name="Pursley I."/>
            <person name="Horton D.L."/>
            <person name="Alikhan N.F."/>
            <person name="Baker D."/>
            <person name="Gharbi K."/>
            <person name="Hall N."/>
            <person name="Watson M."/>
            <person name="Adriaenssens E.M."/>
            <person name="Foster-Nyarko E."/>
            <person name="Jarju S."/>
            <person name="Secka A."/>
            <person name="Antonio M."/>
            <person name="Oren A."/>
            <person name="Chaudhuri R.R."/>
            <person name="La Ragione R."/>
            <person name="Hildebrand F."/>
            <person name="Pallen M.J."/>
        </authorList>
    </citation>
    <scope>NUCLEOTIDE SEQUENCE</scope>
    <source>
        <strain evidence="6">CHK188-11489</strain>
    </source>
</reference>
<dbReference type="InterPro" id="IPR050319">
    <property type="entry name" value="ABC_transp_ATP-bind"/>
</dbReference>
<dbReference type="CDD" id="cd03257">
    <property type="entry name" value="ABC_NikE_OppD_transporters"/>
    <property type="match status" value="1"/>
</dbReference>
<dbReference type="GO" id="GO:0016887">
    <property type="term" value="F:ATP hydrolysis activity"/>
    <property type="evidence" value="ECO:0007669"/>
    <property type="project" value="InterPro"/>
</dbReference>
<evidence type="ECO:0000256" key="2">
    <source>
        <dbReference type="ARBA" id="ARBA00022448"/>
    </source>
</evidence>
<name>A0A9D2FL49_9FIRM</name>
<evidence type="ECO:0000256" key="4">
    <source>
        <dbReference type="ARBA" id="ARBA00022840"/>
    </source>
</evidence>
<gene>
    <name evidence="6" type="ORF">H9724_07285</name>
</gene>
<evidence type="ECO:0000313" key="7">
    <source>
        <dbReference type="Proteomes" id="UP000824105"/>
    </source>
</evidence>
<sequence>MVPVIEVKGLKKYFPTPRGLLHAVDDVTLTIERGKTLGVVGESGCGKSTLGRTIIHLQESTGGQIFLEGKDITHVRGKELREARERMQIIFQDPYSSLDPRQTVDATIREPLVVSKRYKKNEIDDATAALMEYVGIDARLRMSYPHELDGGRRQRVGIARALALNPDFVVCDEPVSALDVSIQAQVLNLLKKLQQDRGLTYMFVTHDMSVVRHISDDICVMYLGQVVEKCPSRELFKNPLHPYTKALLSAIPSVDIHHPNKREILKGEITSPIDPKPGCRFAARCPFATEACHQPQKQEEVSTGHFVRCCRVHELG</sequence>
<dbReference type="FunFam" id="3.40.50.300:FF:000016">
    <property type="entry name" value="Oligopeptide ABC transporter ATP-binding component"/>
    <property type="match status" value="1"/>
</dbReference>
<dbReference type="PROSITE" id="PS50893">
    <property type="entry name" value="ABC_TRANSPORTER_2"/>
    <property type="match status" value="1"/>
</dbReference>
<dbReference type="SMART" id="SM00382">
    <property type="entry name" value="AAA"/>
    <property type="match status" value="1"/>
</dbReference>
<dbReference type="AlphaFoldDB" id="A0A9D2FL49"/>
<keyword evidence="3" id="KW-0547">Nucleotide-binding</keyword>
<keyword evidence="4 6" id="KW-0067">ATP-binding</keyword>
<evidence type="ECO:0000256" key="1">
    <source>
        <dbReference type="ARBA" id="ARBA00005417"/>
    </source>
</evidence>
<evidence type="ECO:0000313" key="6">
    <source>
        <dbReference type="EMBL" id="HIZ62552.1"/>
    </source>
</evidence>
<dbReference type="GO" id="GO:0055085">
    <property type="term" value="P:transmembrane transport"/>
    <property type="evidence" value="ECO:0007669"/>
    <property type="project" value="UniProtKB-ARBA"/>
</dbReference>
<dbReference type="InterPro" id="IPR027417">
    <property type="entry name" value="P-loop_NTPase"/>
</dbReference>
<reference evidence="6" key="2">
    <citation type="submission" date="2021-04" db="EMBL/GenBank/DDBJ databases">
        <authorList>
            <person name="Gilroy R."/>
        </authorList>
    </citation>
    <scope>NUCLEOTIDE SEQUENCE</scope>
    <source>
        <strain evidence="6">CHK188-11489</strain>
    </source>
</reference>
<keyword evidence="2" id="KW-0813">Transport</keyword>
<dbReference type="Pfam" id="PF00005">
    <property type="entry name" value="ABC_tran"/>
    <property type="match status" value="1"/>
</dbReference>
<accession>A0A9D2FL49</accession>
<dbReference type="EMBL" id="DXBF01000060">
    <property type="protein sequence ID" value="HIZ62552.1"/>
    <property type="molecule type" value="Genomic_DNA"/>
</dbReference>
<dbReference type="NCBIfam" id="TIGR01727">
    <property type="entry name" value="oligo_HPY"/>
    <property type="match status" value="1"/>
</dbReference>
<evidence type="ECO:0000259" key="5">
    <source>
        <dbReference type="PROSITE" id="PS50893"/>
    </source>
</evidence>
<dbReference type="Proteomes" id="UP000824105">
    <property type="component" value="Unassembled WGS sequence"/>
</dbReference>
<evidence type="ECO:0000256" key="3">
    <source>
        <dbReference type="ARBA" id="ARBA00022741"/>
    </source>
</evidence>
<proteinExistence type="inferred from homology"/>
<dbReference type="PANTHER" id="PTHR43776:SF8">
    <property type="entry name" value="ABC TRANSPORTER, ATP-BINDING PROTEIN"/>
    <property type="match status" value="1"/>
</dbReference>
<organism evidence="6 7">
    <name type="scientific">Candidatus Gemmiger avistercoris</name>
    <dbReference type="NCBI Taxonomy" id="2838606"/>
    <lineage>
        <taxon>Bacteria</taxon>
        <taxon>Bacillati</taxon>
        <taxon>Bacillota</taxon>
        <taxon>Clostridia</taxon>
        <taxon>Eubacteriales</taxon>
        <taxon>Gemmiger</taxon>
    </lineage>
</organism>
<dbReference type="Pfam" id="PF08352">
    <property type="entry name" value="oligo_HPY"/>
    <property type="match status" value="1"/>
</dbReference>
<dbReference type="GO" id="GO:0005524">
    <property type="term" value="F:ATP binding"/>
    <property type="evidence" value="ECO:0007669"/>
    <property type="project" value="UniProtKB-KW"/>
</dbReference>
<dbReference type="InterPro" id="IPR003593">
    <property type="entry name" value="AAA+_ATPase"/>
</dbReference>